<keyword evidence="6" id="KW-1133">Transmembrane helix</keyword>
<evidence type="ECO:0000259" key="7">
    <source>
        <dbReference type="SMART" id="SM00563"/>
    </source>
</evidence>
<dbReference type="PANTHER" id="PTHR10434:SF64">
    <property type="entry name" value="1-ACYL-SN-GLYCEROL-3-PHOSPHATE ACYLTRANSFERASE-RELATED"/>
    <property type="match status" value="1"/>
</dbReference>
<keyword evidence="4" id="KW-0443">Lipid metabolism</keyword>
<keyword evidence="6" id="KW-0472">Membrane</keyword>
<evidence type="ECO:0000256" key="3">
    <source>
        <dbReference type="ARBA" id="ARBA00022679"/>
    </source>
</evidence>
<evidence type="ECO:0000256" key="6">
    <source>
        <dbReference type="SAM" id="Phobius"/>
    </source>
</evidence>
<dbReference type="KEGG" id="rpy:Y013_06860"/>
<proteinExistence type="predicted"/>
<dbReference type="CDD" id="cd07989">
    <property type="entry name" value="LPLAT_AGPAT-like"/>
    <property type="match status" value="1"/>
</dbReference>
<evidence type="ECO:0000256" key="1">
    <source>
        <dbReference type="ARBA" id="ARBA00005189"/>
    </source>
</evidence>
<dbReference type="EMBL" id="CP006996">
    <property type="protein sequence ID" value="AHD20406.1"/>
    <property type="molecule type" value="Genomic_DNA"/>
</dbReference>
<dbReference type="PANTHER" id="PTHR10434">
    <property type="entry name" value="1-ACYL-SN-GLYCEROL-3-PHOSPHATE ACYLTRANSFERASE"/>
    <property type="match status" value="1"/>
</dbReference>
<dbReference type="AlphaFoldDB" id="V9XAE0"/>
<gene>
    <name evidence="8" type="ORF">Y013_06860</name>
</gene>
<dbReference type="Proteomes" id="UP000018781">
    <property type="component" value="Chromosome"/>
</dbReference>
<dbReference type="SUPFAM" id="SSF69593">
    <property type="entry name" value="Glycerol-3-phosphate (1)-acyltransferase"/>
    <property type="match status" value="1"/>
</dbReference>
<keyword evidence="6" id="KW-0812">Transmembrane</keyword>
<dbReference type="GO" id="GO:0006654">
    <property type="term" value="P:phosphatidic acid biosynthetic process"/>
    <property type="evidence" value="ECO:0007669"/>
    <property type="project" value="TreeGrafter"/>
</dbReference>
<protein>
    <submittedName>
        <fullName evidence="8">1-acyl-sn-glycerol-3-phosphate acyltransferase</fullName>
    </submittedName>
</protein>
<dbReference type="GO" id="GO:0003841">
    <property type="term" value="F:1-acylglycerol-3-phosphate O-acyltransferase activity"/>
    <property type="evidence" value="ECO:0007669"/>
    <property type="project" value="TreeGrafter"/>
</dbReference>
<evidence type="ECO:0000256" key="2">
    <source>
        <dbReference type="ARBA" id="ARBA00022516"/>
    </source>
</evidence>
<evidence type="ECO:0000256" key="4">
    <source>
        <dbReference type="ARBA" id="ARBA00023098"/>
    </source>
</evidence>
<reference evidence="8 9" key="1">
    <citation type="journal article" date="2014" name="Genome Announc.">
        <title>Complete Genome of Rhodococcus pyridinivorans SB3094, a Methyl-Ethyl-Ketone-Degrading Bacterium Used for Bioaugmentation.</title>
        <authorList>
            <person name="Dueholm M.S."/>
            <person name="Albertsen M."/>
            <person name="D'Imperio S."/>
            <person name="Tale V.P."/>
            <person name="Lewis D."/>
            <person name="Nielsen P.H."/>
            <person name="Nielsen J.L."/>
        </authorList>
    </citation>
    <scope>NUCLEOTIDE SEQUENCE [LARGE SCALE GENOMIC DNA]</scope>
    <source>
        <strain evidence="8 9">SB3094</strain>
    </source>
</reference>
<feature type="domain" description="Phospholipid/glycerol acyltransferase" evidence="7">
    <location>
        <begin position="89"/>
        <end position="201"/>
    </location>
</feature>
<keyword evidence="2" id="KW-0444">Lipid biosynthesis</keyword>
<dbReference type="Pfam" id="PF01553">
    <property type="entry name" value="Acyltransferase"/>
    <property type="match status" value="1"/>
</dbReference>
<evidence type="ECO:0000313" key="9">
    <source>
        <dbReference type="Proteomes" id="UP000018781"/>
    </source>
</evidence>
<organism evidence="8 9">
    <name type="scientific">Rhodococcus pyridinivorans SB3094</name>
    <dbReference type="NCBI Taxonomy" id="1435356"/>
    <lineage>
        <taxon>Bacteria</taxon>
        <taxon>Bacillati</taxon>
        <taxon>Actinomycetota</taxon>
        <taxon>Actinomycetes</taxon>
        <taxon>Mycobacteriales</taxon>
        <taxon>Nocardiaceae</taxon>
        <taxon>Rhodococcus</taxon>
    </lineage>
</organism>
<dbReference type="eggNOG" id="COG0204">
    <property type="taxonomic scope" value="Bacteria"/>
</dbReference>
<dbReference type="SMART" id="SM00563">
    <property type="entry name" value="PlsC"/>
    <property type="match status" value="1"/>
</dbReference>
<keyword evidence="3 8" id="KW-0808">Transferase</keyword>
<sequence>MHAWMPSSPCGIRCLPDGTDRVGLPTVWLRIATVAVVLTVVPLLLAGRMIPAARRESTVRRSARLLLWCVGIRPTIDDRRDRRARAGGVLVVAPHISWTDVLVLTAVAPAEFVARADLLDWGLLGALARRMRVIPIERERLRLLPAVIERVRTRLLEGGCVAVFPEGTTRCGRSHGGFRPALLQAAVDAQCPVQPVGLRYGERGGDLTAAPAFVGDETIGSSIRRMIRNRGVVVEVVLAPLEHPGRDRHDLAARCARAVRAERPVEAVTFLPVGGSPAGGTARTVDAA</sequence>
<dbReference type="HOGENOM" id="CLU_027938_0_0_11"/>
<accession>V9XAE0</accession>
<name>V9XAE0_9NOCA</name>
<evidence type="ECO:0000313" key="8">
    <source>
        <dbReference type="EMBL" id="AHD20406.1"/>
    </source>
</evidence>
<evidence type="ECO:0000256" key="5">
    <source>
        <dbReference type="ARBA" id="ARBA00023315"/>
    </source>
</evidence>
<feature type="transmembrane region" description="Helical" evidence="6">
    <location>
        <begin position="27"/>
        <end position="46"/>
    </location>
</feature>
<comment type="pathway">
    <text evidence="1">Lipid metabolism.</text>
</comment>
<keyword evidence="5 8" id="KW-0012">Acyltransferase</keyword>
<dbReference type="InterPro" id="IPR002123">
    <property type="entry name" value="Plipid/glycerol_acylTrfase"/>
</dbReference>
<dbReference type="PATRIC" id="fig|1435356.3.peg.1370"/>